<dbReference type="Pfam" id="PF00078">
    <property type="entry name" value="RVT_1"/>
    <property type="match status" value="1"/>
</dbReference>
<evidence type="ECO:0000259" key="1">
    <source>
        <dbReference type="PROSITE" id="PS50878"/>
    </source>
</evidence>
<reference evidence="2" key="1">
    <citation type="submission" date="2015-11" db="EMBL/GenBank/DDBJ databases">
        <title>De novo transcriptome assembly of four potential Pierce s Disease insect vectors from Arizona vineyards.</title>
        <authorList>
            <person name="Tassone E.E."/>
        </authorList>
    </citation>
    <scope>NUCLEOTIDE SEQUENCE</scope>
</reference>
<dbReference type="AlphaFoldDB" id="A0A1B6HSK0"/>
<dbReference type="InterPro" id="IPR043502">
    <property type="entry name" value="DNA/RNA_pol_sf"/>
</dbReference>
<feature type="non-terminal residue" evidence="2">
    <location>
        <position position="1"/>
    </location>
</feature>
<dbReference type="EMBL" id="GECU01030070">
    <property type="protein sequence ID" value="JAS77636.1"/>
    <property type="molecule type" value="Transcribed_RNA"/>
</dbReference>
<dbReference type="PANTHER" id="PTHR33332">
    <property type="entry name" value="REVERSE TRANSCRIPTASE DOMAIN-CONTAINING PROTEIN"/>
    <property type="match status" value="1"/>
</dbReference>
<accession>A0A1B6HSK0</accession>
<dbReference type="PROSITE" id="PS50878">
    <property type="entry name" value="RT_POL"/>
    <property type="match status" value="1"/>
</dbReference>
<gene>
    <name evidence="2" type="ORF">g.59232</name>
</gene>
<feature type="domain" description="Reverse transcriptase" evidence="1">
    <location>
        <begin position="1"/>
        <end position="142"/>
    </location>
</feature>
<protein>
    <recommendedName>
        <fullName evidence="1">Reverse transcriptase domain-containing protein</fullName>
    </recommendedName>
</protein>
<proteinExistence type="predicted"/>
<dbReference type="InterPro" id="IPR000477">
    <property type="entry name" value="RT_dom"/>
</dbReference>
<organism evidence="2">
    <name type="scientific">Homalodisca liturata</name>
    <dbReference type="NCBI Taxonomy" id="320908"/>
    <lineage>
        <taxon>Eukaryota</taxon>
        <taxon>Metazoa</taxon>
        <taxon>Ecdysozoa</taxon>
        <taxon>Arthropoda</taxon>
        <taxon>Hexapoda</taxon>
        <taxon>Insecta</taxon>
        <taxon>Pterygota</taxon>
        <taxon>Neoptera</taxon>
        <taxon>Paraneoptera</taxon>
        <taxon>Hemiptera</taxon>
        <taxon>Auchenorrhyncha</taxon>
        <taxon>Membracoidea</taxon>
        <taxon>Cicadellidae</taxon>
        <taxon>Cicadellinae</taxon>
        <taxon>Proconiini</taxon>
        <taxon>Homalodisca</taxon>
    </lineage>
</organism>
<dbReference type="SUPFAM" id="SSF56672">
    <property type="entry name" value="DNA/RNA polymerases"/>
    <property type="match status" value="1"/>
</dbReference>
<sequence length="159" mass="18192">HEHLLAKLSSLGVVGPMLRWFRSYLSDRYQVVRYRGLKSTVFPVLSGVPQGSLLGPLLLAIYVNDMVSVIKHSKILLFADDAKIYKEITSESDCRDLQADLNGVLLWCYRNKMEVNVSKCSVLTFSRWMNEETFEYFLGEEPLSRCSMIKDLGASWIFS</sequence>
<dbReference type="GO" id="GO:0071897">
    <property type="term" value="P:DNA biosynthetic process"/>
    <property type="evidence" value="ECO:0007669"/>
    <property type="project" value="UniProtKB-ARBA"/>
</dbReference>
<evidence type="ECO:0000313" key="2">
    <source>
        <dbReference type="EMBL" id="JAS77636.1"/>
    </source>
</evidence>
<name>A0A1B6HSK0_9HEMI</name>